<dbReference type="AlphaFoldDB" id="A0A0F9LZC2"/>
<evidence type="ECO:0000313" key="1">
    <source>
        <dbReference type="EMBL" id="KKM69765.1"/>
    </source>
</evidence>
<accession>A0A0F9LZC2</accession>
<organism evidence="1">
    <name type="scientific">marine sediment metagenome</name>
    <dbReference type="NCBI Taxonomy" id="412755"/>
    <lineage>
        <taxon>unclassified sequences</taxon>
        <taxon>metagenomes</taxon>
        <taxon>ecological metagenomes</taxon>
    </lineage>
</organism>
<reference evidence="1" key="1">
    <citation type="journal article" date="2015" name="Nature">
        <title>Complex archaea that bridge the gap between prokaryotes and eukaryotes.</title>
        <authorList>
            <person name="Spang A."/>
            <person name="Saw J.H."/>
            <person name="Jorgensen S.L."/>
            <person name="Zaremba-Niedzwiedzka K."/>
            <person name="Martijn J."/>
            <person name="Lind A.E."/>
            <person name="van Eijk R."/>
            <person name="Schleper C."/>
            <person name="Guy L."/>
            <person name="Ettema T.J."/>
        </authorList>
    </citation>
    <scope>NUCLEOTIDE SEQUENCE</scope>
</reference>
<proteinExistence type="predicted"/>
<comment type="caution">
    <text evidence="1">The sequence shown here is derived from an EMBL/GenBank/DDBJ whole genome shotgun (WGS) entry which is preliminary data.</text>
</comment>
<gene>
    <name evidence="1" type="ORF">LCGC14_1447610</name>
</gene>
<dbReference type="EMBL" id="LAZR01009936">
    <property type="protein sequence ID" value="KKM69765.1"/>
    <property type="molecule type" value="Genomic_DNA"/>
</dbReference>
<sequence>MSKRIKPLSVCPVCKNRMVVQIVSKRIREDWCWLLPHWRRMLASDIGVKPVHRDGRRNA</sequence>
<protein>
    <submittedName>
        <fullName evidence="1">Uncharacterized protein</fullName>
    </submittedName>
</protein>
<name>A0A0F9LZC2_9ZZZZ</name>